<protein>
    <submittedName>
        <fullName evidence="2">Uncharacterized protein</fullName>
    </submittedName>
</protein>
<feature type="compositionally biased region" description="Basic and acidic residues" evidence="1">
    <location>
        <begin position="1"/>
        <end position="22"/>
    </location>
</feature>
<gene>
    <name evidence="2" type="ORF">HNR00_002705</name>
</gene>
<proteinExistence type="predicted"/>
<evidence type="ECO:0000256" key="1">
    <source>
        <dbReference type="SAM" id="MobiDB-lite"/>
    </source>
</evidence>
<sequence>MPKRRDPSRTSKPRGGADEPPRPEQSAVERALERVLERLKPKPPRKGT</sequence>
<dbReference type="RefSeq" id="WP_183570018.1">
    <property type="nucleotide sequence ID" value="NZ_JACHOP010000010.1"/>
</dbReference>
<evidence type="ECO:0000313" key="2">
    <source>
        <dbReference type="EMBL" id="MBB5757988.1"/>
    </source>
</evidence>
<comment type="caution">
    <text evidence="2">The sequence shown here is derived from an EMBL/GenBank/DDBJ whole genome shotgun (WGS) entry which is preliminary data.</text>
</comment>
<reference evidence="2 3" key="1">
    <citation type="submission" date="2020-08" db="EMBL/GenBank/DDBJ databases">
        <title>Genomic Encyclopedia of Type Strains, Phase IV (KMG-IV): sequencing the most valuable type-strain genomes for metagenomic binning, comparative biology and taxonomic classification.</title>
        <authorList>
            <person name="Goeker M."/>
        </authorList>
    </citation>
    <scope>NUCLEOTIDE SEQUENCE [LARGE SCALE GENOMIC DNA]</scope>
    <source>
        <strain evidence="2 3">DSM 2163</strain>
    </source>
</reference>
<accession>A0A840ZLM4</accession>
<dbReference type="Proteomes" id="UP000583454">
    <property type="component" value="Unassembled WGS sequence"/>
</dbReference>
<name>A0A840ZLM4_9HYPH</name>
<keyword evidence="3" id="KW-1185">Reference proteome</keyword>
<evidence type="ECO:0000313" key="3">
    <source>
        <dbReference type="Proteomes" id="UP000583454"/>
    </source>
</evidence>
<feature type="region of interest" description="Disordered" evidence="1">
    <location>
        <begin position="1"/>
        <end position="29"/>
    </location>
</feature>
<organism evidence="2 3">
    <name type="scientific">Methylorubrum rhodinum</name>
    <dbReference type="NCBI Taxonomy" id="29428"/>
    <lineage>
        <taxon>Bacteria</taxon>
        <taxon>Pseudomonadati</taxon>
        <taxon>Pseudomonadota</taxon>
        <taxon>Alphaproteobacteria</taxon>
        <taxon>Hyphomicrobiales</taxon>
        <taxon>Methylobacteriaceae</taxon>
        <taxon>Methylorubrum</taxon>
    </lineage>
</organism>
<dbReference type="EMBL" id="JACHOP010000010">
    <property type="protein sequence ID" value="MBB5757988.1"/>
    <property type="molecule type" value="Genomic_DNA"/>
</dbReference>
<dbReference type="AlphaFoldDB" id="A0A840ZLM4"/>